<dbReference type="Gene3D" id="1.10.405.20">
    <property type="match status" value="1"/>
</dbReference>
<feature type="domain" description="Amine oxidase" evidence="1">
    <location>
        <begin position="15"/>
        <end position="269"/>
    </location>
</feature>
<dbReference type="InterPro" id="IPR050464">
    <property type="entry name" value="Zeta_carotene_desat/Oxidored"/>
</dbReference>
<reference evidence="2 3" key="1">
    <citation type="submission" date="2016-10" db="EMBL/GenBank/DDBJ databases">
        <title>Updated version of Genome Assembly of Janthinobacterium lividum ERGS5:01.</title>
        <authorList>
            <person name="Kumar R."/>
            <person name="Acharya V."/>
            <person name="Singh D."/>
        </authorList>
    </citation>
    <scope>NUCLEOTIDE SEQUENCE [LARGE SCALE GENOMIC DNA]</scope>
    <source>
        <strain evidence="2 3">ERGS5:01</strain>
    </source>
</reference>
<evidence type="ECO:0000313" key="3">
    <source>
        <dbReference type="Proteomes" id="UP000092634"/>
    </source>
</evidence>
<dbReference type="AlphaFoldDB" id="A0A1E8PMA8"/>
<dbReference type="PANTHER" id="PTHR42923">
    <property type="entry name" value="PROTOPORPHYRINOGEN OXIDASE"/>
    <property type="match status" value="1"/>
</dbReference>
<gene>
    <name evidence="2" type="ORF">BA896_016920</name>
</gene>
<dbReference type="InterPro" id="IPR002937">
    <property type="entry name" value="Amino_oxidase"/>
</dbReference>
<dbReference type="Proteomes" id="UP000092634">
    <property type="component" value="Unassembled WGS sequence"/>
</dbReference>
<dbReference type="SUPFAM" id="SSF51905">
    <property type="entry name" value="FAD/NAD(P)-binding domain"/>
    <property type="match status" value="1"/>
</dbReference>
<name>A0A1E8PMA8_9BURK</name>
<sequence length="427" mass="46711">MNPPRKRIAIIGSGISGLASAYFLNRKHDVVLFEAADYLGGHTNTVDVTLEGRCHGVDTGFLVFNEHTYPNLVSLFEELGVDSIASDMSFGVSVDGGALEWAGTSLDSVFAQRTNAGSPSFLRMLWDILHFNRNAERFLQSAIQTALTLGQLLQQEGYGARFRDAYLLPMAAAIWSSSPRDILQFPAATFLRFCLNHGLLQVNGRPQWRTVAGGARNYVDKIAATLPDVRLNTPVLGVRRSAGSMQVCSSSADAEPFDAVVFATHAPTTLAMLQDASQTERAILGGVRYQPNTAYLHTDANLMPRRRKVWSAWNYLAGAQADGQRPVCVSYWLNQLQALPFETPVIVTLNPHTLPAENTLLAKFNYAHPVMDLATVRAQQQLAQIQGKDGAWFAGAWTGYGFHEDGLKSALRIAAAFDTAPTWNVLP</sequence>
<evidence type="ECO:0000259" key="1">
    <source>
        <dbReference type="Pfam" id="PF01593"/>
    </source>
</evidence>
<protein>
    <submittedName>
        <fullName evidence="2">NAD/FAD-binding protein</fullName>
    </submittedName>
</protein>
<proteinExistence type="predicted"/>
<dbReference type="FunFam" id="1.10.405.20:FF:000001">
    <property type="entry name" value="Amine oxidase"/>
    <property type="match status" value="1"/>
</dbReference>
<dbReference type="Gene3D" id="3.30.70.1990">
    <property type="match status" value="1"/>
</dbReference>
<comment type="caution">
    <text evidence="2">The sequence shown here is derived from an EMBL/GenBank/DDBJ whole genome shotgun (WGS) entry which is preliminary data.</text>
</comment>
<dbReference type="GO" id="GO:0016491">
    <property type="term" value="F:oxidoreductase activity"/>
    <property type="evidence" value="ECO:0007669"/>
    <property type="project" value="InterPro"/>
</dbReference>
<accession>A0A1E8PMA8</accession>
<dbReference type="Pfam" id="PF01593">
    <property type="entry name" value="Amino_oxidase"/>
    <property type="match status" value="1"/>
</dbReference>
<dbReference type="Gene3D" id="3.50.50.60">
    <property type="entry name" value="FAD/NAD(P)-binding domain"/>
    <property type="match status" value="1"/>
</dbReference>
<organism evidence="2 3">
    <name type="scientific">Janthinobacterium lividum</name>
    <dbReference type="NCBI Taxonomy" id="29581"/>
    <lineage>
        <taxon>Bacteria</taxon>
        <taxon>Pseudomonadati</taxon>
        <taxon>Pseudomonadota</taxon>
        <taxon>Betaproteobacteria</taxon>
        <taxon>Burkholderiales</taxon>
        <taxon>Oxalobacteraceae</taxon>
        <taxon>Janthinobacterium</taxon>
    </lineage>
</organism>
<dbReference type="InterPro" id="IPR036188">
    <property type="entry name" value="FAD/NAD-bd_sf"/>
</dbReference>
<dbReference type="PANTHER" id="PTHR42923:SF17">
    <property type="entry name" value="AMINE OXIDASE DOMAIN-CONTAINING PROTEIN"/>
    <property type="match status" value="1"/>
</dbReference>
<dbReference type="EMBL" id="MAQB02000006">
    <property type="protein sequence ID" value="OFJ47426.1"/>
    <property type="molecule type" value="Genomic_DNA"/>
</dbReference>
<evidence type="ECO:0000313" key="2">
    <source>
        <dbReference type="EMBL" id="OFJ47426.1"/>
    </source>
</evidence>